<proteinExistence type="predicted"/>
<reference evidence="1" key="1">
    <citation type="submission" date="2022-08" db="EMBL/GenBank/DDBJ databases">
        <title>Genome Sequence of Lecanicillium fungicola.</title>
        <authorList>
            <person name="Buettner E."/>
        </authorList>
    </citation>
    <scope>NUCLEOTIDE SEQUENCE</scope>
    <source>
        <strain evidence="1">Babe33</strain>
    </source>
</reference>
<keyword evidence="2" id="KW-1185">Reference proteome</keyword>
<evidence type="ECO:0000313" key="2">
    <source>
        <dbReference type="Proteomes" id="UP001143910"/>
    </source>
</evidence>
<organism evidence="1 2">
    <name type="scientific">Zarea fungicola</name>
    <dbReference type="NCBI Taxonomy" id="93591"/>
    <lineage>
        <taxon>Eukaryota</taxon>
        <taxon>Fungi</taxon>
        <taxon>Dikarya</taxon>
        <taxon>Ascomycota</taxon>
        <taxon>Pezizomycotina</taxon>
        <taxon>Sordariomycetes</taxon>
        <taxon>Hypocreomycetidae</taxon>
        <taxon>Hypocreales</taxon>
        <taxon>Cordycipitaceae</taxon>
        <taxon>Zarea</taxon>
    </lineage>
</organism>
<accession>A0ACC1NHJ2</accession>
<name>A0ACC1NHJ2_9HYPO</name>
<gene>
    <name evidence="1" type="ORF">NQ176_g3780</name>
</gene>
<evidence type="ECO:0000313" key="1">
    <source>
        <dbReference type="EMBL" id="KAJ2978523.1"/>
    </source>
</evidence>
<sequence length="141" mass="16246">MLTRLVAKFAPTLVDLALWDMTMAATDQQELDVWRRFWRGLAALPGLELRHIKVGRQKFEDGQHKLPAVRFAGGRNEAEYEGPDWRGFVKDSLENPEIERFVPQILIGVNLDGDNQDDADEEDEEDEDEDEDEDDDEDDVE</sequence>
<protein>
    <submittedName>
        <fullName evidence="1">Uncharacterized protein</fullName>
    </submittedName>
</protein>
<comment type="caution">
    <text evidence="1">The sequence shown here is derived from an EMBL/GenBank/DDBJ whole genome shotgun (WGS) entry which is preliminary data.</text>
</comment>
<dbReference type="Proteomes" id="UP001143910">
    <property type="component" value="Unassembled WGS sequence"/>
</dbReference>
<dbReference type="EMBL" id="JANJQO010000367">
    <property type="protein sequence ID" value="KAJ2978523.1"/>
    <property type="molecule type" value="Genomic_DNA"/>
</dbReference>